<reference evidence="1 2" key="1">
    <citation type="submission" date="2016-10" db="EMBL/GenBank/DDBJ databases">
        <authorList>
            <person name="de Groot N.N."/>
        </authorList>
    </citation>
    <scope>NUCLEOTIDE SEQUENCE [LARGE SCALE GENOMIC DNA]</scope>
    <source>
        <strain evidence="1 2">B25</strain>
    </source>
</reference>
<protein>
    <submittedName>
        <fullName evidence="1">C_GCAxxG_C_C family probable redox protein</fullName>
    </submittedName>
</protein>
<accession>A0A1H9DAD6</accession>
<dbReference type="InterPro" id="IPR010181">
    <property type="entry name" value="CGCAxxGCC_motif"/>
</dbReference>
<dbReference type="Pfam" id="PF09719">
    <property type="entry name" value="C_GCAxxG_C_C"/>
    <property type="match status" value="1"/>
</dbReference>
<dbReference type="EMBL" id="FOFU01000002">
    <property type="protein sequence ID" value="SEQ10450.1"/>
    <property type="molecule type" value="Genomic_DNA"/>
</dbReference>
<name>A0A1H9DAD6_9SPIR</name>
<dbReference type="Proteomes" id="UP000182360">
    <property type="component" value="Unassembled WGS sequence"/>
</dbReference>
<organism evidence="1 2">
    <name type="scientific">Treponema bryantii</name>
    <dbReference type="NCBI Taxonomy" id="163"/>
    <lineage>
        <taxon>Bacteria</taxon>
        <taxon>Pseudomonadati</taxon>
        <taxon>Spirochaetota</taxon>
        <taxon>Spirochaetia</taxon>
        <taxon>Spirochaetales</taxon>
        <taxon>Treponemataceae</taxon>
        <taxon>Treponema</taxon>
    </lineage>
</organism>
<dbReference type="NCBIfam" id="TIGR01909">
    <property type="entry name" value="C_GCAxxG_C_C"/>
    <property type="match status" value="1"/>
</dbReference>
<dbReference type="RefSeq" id="WP_074641730.1">
    <property type="nucleotide sequence ID" value="NZ_FOFU01000002.1"/>
</dbReference>
<proteinExistence type="predicted"/>
<sequence length="147" mass="15957">MNHKEKALNYFSQKMHCSQSVIAAFAEECGITEAQALKLGSCFGGGMRKGEVCGAVTGALIVLGLLYGESKVDDAEGRLVSIKVNDLMMDRFKEKCGSYICNDLLGCDITSAEGHKYCLDNNLFTEFCPKMVAVAVEIVEEIIASQE</sequence>
<dbReference type="OrthoDB" id="190287at2"/>
<dbReference type="AlphaFoldDB" id="A0A1H9DAD6"/>
<evidence type="ECO:0000313" key="1">
    <source>
        <dbReference type="EMBL" id="SEQ10450.1"/>
    </source>
</evidence>
<gene>
    <name evidence="1" type="ORF">SAMN04487977_102503</name>
</gene>
<keyword evidence="2" id="KW-1185">Reference proteome</keyword>
<evidence type="ECO:0000313" key="2">
    <source>
        <dbReference type="Proteomes" id="UP000182360"/>
    </source>
</evidence>